<dbReference type="Gene3D" id="2.40.260.10">
    <property type="entry name" value="Sortase"/>
    <property type="match status" value="1"/>
</dbReference>
<dbReference type="RefSeq" id="WP_284612394.1">
    <property type="nucleotide sequence ID" value="NZ_JASNUO010000001.1"/>
</dbReference>
<dbReference type="Pfam" id="PF04203">
    <property type="entry name" value="Sortase"/>
    <property type="match status" value="1"/>
</dbReference>
<proteinExistence type="predicted"/>
<comment type="caution">
    <text evidence="3">The sequence shown here is derived from an EMBL/GenBank/DDBJ whole genome shotgun (WGS) entry which is preliminary data.</text>
</comment>
<organism evidence="3 4">
    <name type="scientific">Corynebacterium accolens</name>
    <dbReference type="NCBI Taxonomy" id="38284"/>
    <lineage>
        <taxon>Bacteria</taxon>
        <taxon>Bacillati</taxon>
        <taxon>Actinomycetota</taxon>
        <taxon>Actinomycetes</taxon>
        <taxon>Mycobacteriales</taxon>
        <taxon>Corynebacteriaceae</taxon>
        <taxon>Corynebacterium</taxon>
    </lineage>
</organism>
<keyword evidence="2" id="KW-0812">Transmembrane</keyword>
<accession>A0ABT7FM55</accession>
<gene>
    <name evidence="3" type="ORF">QPX34_00645</name>
</gene>
<evidence type="ECO:0000313" key="3">
    <source>
        <dbReference type="EMBL" id="MDK4246532.1"/>
    </source>
</evidence>
<dbReference type="InterPro" id="IPR023365">
    <property type="entry name" value="Sortase_dom-sf"/>
</dbReference>
<evidence type="ECO:0000313" key="4">
    <source>
        <dbReference type="Proteomes" id="UP001239414"/>
    </source>
</evidence>
<dbReference type="InterPro" id="IPR005754">
    <property type="entry name" value="Sortase"/>
</dbReference>
<evidence type="ECO:0000256" key="2">
    <source>
        <dbReference type="SAM" id="Phobius"/>
    </source>
</evidence>
<keyword evidence="4" id="KW-1185">Reference proteome</keyword>
<dbReference type="NCBIfam" id="NF033745">
    <property type="entry name" value="class_C_sortase"/>
    <property type="match status" value="1"/>
</dbReference>
<dbReference type="InterPro" id="IPR042002">
    <property type="entry name" value="Sortase_C"/>
</dbReference>
<dbReference type="Proteomes" id="UP001239414">
    <property type="component" value="Unassembled WGS sequence"/>
</dbReference>
<evidence type="ECO:0000256" key="1">
    <source>
        <dbReference type="ARBA" id="ARBA00022801"/>
    </source>
</evidence>
<sequence>MVLRTSGPAVKAKHRDTSKALPQKAVPVIVLALLAIGLLLYPVVVTQLNNWEQLRAADSYSSDIDNTDKELLAQQFAAAQEYNKTHSAGPILDPWLTRISEDNVDYQAYLSELDAHDVMARLVVPSADVDLPVYHGTSEDVLQKGVGHLYGSDLPVGGEGTHSVLTAHTGLVNATLFDNLTKVKEGDPIYVGVSGEKMKYQVNDIRVVLPHETDSLRPEAGKDQITLITCTPYGVNSHRLLVTAERVPFDEEAEQAFTPRGLHWTWWMWAFMAGALLIAIAAAFWLYKLNKKQKPKFGQSVSLEEA</sequence>
<keyword evidence="1" id="KW-0378">Hydrolase</keyword>
<dbReference type="NCBIfam" id="TIGR01076">
    <property type="entry name" value="sortase_fam"/>
    <property type="match status" value="1"/>
</dbReference>
<feature type="transmembrane region" description="Helical" evidence="2">
    <location>
        <begin position="25"/>
        <end position="44"/>
    </location>
</feature>
<protein>
    <submittedName>
        <fullName evidence="3">Class C sortase</fullName>
    </submittedName>
</protein>
<keyword evidence="2" id="KW-1133">Transmembrane helix</keyword>
<keyword evidence="2" id="KW-0472">Membrane</keyword>
<dbReference type="EMBL" id="JASNUO010000001">
    <property type="protein sequence ID" value="MDK4246532.1"/>
    <property type="molecule type" value="Genomic_DNA"/>
</dbReference>
<reference evidence="3 4" key="1">
    <citation type="submission" date="2023-05" db="EMBL/GenBank/DDBJ databases">
        <title>Metabolic capabilities are highly conserved among human nasal-associated Corynebacterium species in pangenomic analyses.</title>
        <authorList>
            <person name="Tran T.H."/>
            <person name="Roberts A.Q."/>
            <person name="Escapa I.F."/>
            <person name="Gao W."/>
            <person name="Conlan S."/>
            <person name="Kong H."/>
            <person name="Segre J.A."/>
            <person name="Kelly M.S."/>
            <person name="Lemon K.P."/>
        </authorList>
    </citation>
    <scope>NUCLEOTIDE SEQUENCE [LARGE SCALE GENOMIC DNA]</scope>
    <source>
        <strain evidence="3 4">KPL3802</strain>
    </source>
</reference>
<dbReference type="CDD" id="cd05827">
    <property type="entry name" value="Sortase_C"/>
    <property type="match status" value="1"/>
</dbReference>
<name>A0ABT7FM55_9CORY</name>
<dbReference type="SUPFAM" id="SSF63817">
    <property type="entry name" value="Sortase"/>
    <property type="match status" value="1"/>
</dbReference>
<feature type="transmembrane region" description="Helical" evidence="2">
    <location>
        <begin position="266"/>
        <end position="287"/>
    </location>
</feature>